<feature type="region of interest" description="Disordered" evidence="1">
    <location>
        <begin position="294"/>
        <end position="341"/>
    </location>
</feature>
<dbReference type="PANTHER" id="PTHR34222">
    <property type="entry name" value="GAG_PRE-INTEGRS DOMAIN-CONTAINING PROTEIN"/>
    <property type="match status" value="1"/>
</dbReference>
<evidence type="ECO:0000313" key="2">
    <source>
        <dbReference type="EMBL" id="KAF7812092.1"/>
    </source>
</evidence>
<comment type="caution">
    <text evidence="2">The sequence shown here is derived from an EMBL/GenBank/DDBJ whole genome shotgun (WGS) entry which is preliminary data.</text>
</comment>
<sequence>MFVCGKGKDDYLLGVAKAPSQQDASYKKWWDENNMVMSWLINSMTTEIGDNFLLYTTAHDIWEAARESYSTHEKSAEIFEVESVLHNLNQGDMTVHQYHNSLIRCWQKLDLLESYNWSYSKDAQYFKKLVEEKRLYKFLLGLNETFEDVRGRILGRSSLPSLKEAFSEVRREESRKKINNPNTSHTPLEHSALTTRGPVQQLQREGVPTTKYCDHCHKKGHTKDTCWEIHGKPPNWKPRSRSFAAHHVETTNSQPFSQNQIEFLQNSLVSHPLPLDLASGKMIGSVEECNDQIEKQTQPIESPRQTLTSHDKRHETHTTPMMQTEAEIPRPSPANTENSNEDMNFPIALRKGGIYHQSLW</sequence>
<dbReference type="AlphaFoldDB" id="A0A834W7J6"/>
<dbReference type="PANTHER" id="PTHR34222:SF40">
    <property type="match status" value="1"/>
</dbReference>
<gene>
    <name evidence="2" type="ORF">G2W53_033068</name>
</gene>
<evidence type="ECO:0000256" key="1">
    <source>
        <dbReference type="SAM" id="MobiDB-lite"/>
    </source>
</evidence>
<feature type="compositionally biased region" description="Polar residues" evidence="1">
    <location>
        <begin position="295"/>
        <end position="308"/>
    </location>
</feature>
<dbReference type="EMBL" id="JAAIUW010000010">
    <property type="protein sequence ID" value="KAF7812092.1"/>
    <property type="molecule type" value="Genomic_DNA"/>
</dbReference>
<proteinExistence type="predicted"/>
<keyword evidence="3" id="KW-1185">Reference proteome</keyword>
<name>A0A834W7J6_9FABA</name>
<dbReference type="OrthoDB" id="1746033at2759"/>
<evidence type="ECO:0000313" key="3">
    <source>
        <dbReference type="Proteomes" id="UP000634136"/>
    </source>
</evidence>
<organism evidence="2 3">
    <name type="scientific">Senna tora</name>
    <dbReference type="NCBI Taxonomy" id="362788"/>
    <lineage>
        <taxon>Eukaryota</taxon>
        <taxon>Viridiplantae</taxon>
        <taxon>Streptophyta</taxon>
        <taxon>Embryophyta</taxon>
        <taxon>Tracheophyta</taxon>
        <taxon>Spermatophyta</taxon>
        <taxon>Magnoliopsida</taxon>
        <taxon>eudicotyledons</taxon>
        <taxon>Gunneridae</taxon>
        <taxon>Pentapetalae</taxon>
        <taxon>rosids</taxon>
        <taxon>fabids</taxon>
        <taxon>Fabales</taxon>
        <taxon>Fabaceae</taxon>
        <taxon>Caesalpinioideae</taxon>
        <taxon>Cassia clade</taxon>
        <taxon>Senna</taxon>
    </lineage>
</organism>
<reference evidence="2" key="1">
    <citation type="submission" date="2020-09" db="EMBL/GenBank/DDBJ databases">
        <title>Genome-Enabled Discovery of Anthraquinone Biosynthesis in Senna tora.</title>
        <authorList>
            <person name="Kang S.-H."/>
            <person name="Pandey R.P."/>
            <person name="Lee C.-M."/>
            <person name="Sim J.-S."/>
            <person name="Jeong J.-T."/>
            <person name="Choi B.-S."/>
            <person name="Jung M."/>
            <person name="Ginzburg D."/>
            <person name="Zhao K."/>
            <person name="Won S.Y."/>
            <person name="Oh T.-J."/>
            <person name="Yu Y."/>
            <person name="Kim N.-H."/>
            <person name="Lee O.R."/>
            <person name="Lee T.-H."/>
            <person name="Bashyal P."/>
            <person name="Kim T.-S."/>
            <person name="Lee W.-H."/>
            <person name="Kawkins C."/>
            <person name="Kim C.-K."/>
            <person name="Kim J.S."/>
            <person name="Ahn B.O."/>
            <person name="Rhee S.Y."/>
            <person name="Sohng J.K."/>
        </authorList>
    </citation>
    <scope>NUCLEOTIDE SEQUENCE</scope>
    <source>
        <tissue evidence="2">Leaf</tissue>
    </source>
</reference>
<protein>
    <submittedName>
        <fullName evidence="2">Retrovirus-related Pol polyprotein from transposon RE1</fullName>
    </submittedName>
</protein>
<accession>A0A834W7J6</accession>
<dbReference type="Proteomes" id="UP000634136">
    <property type="component" value="Unassembled WGS sequence"/>
</dbReference>